<name>Q316G7_OLEA2</name>
<dbReference type="InterPro" id="IPR006303">
    <property type="entry name" value="FliR"/>
</dbReference>
<dbReference type="PANTHER" id="PTHR30065">
    <property type="entry name" value="FLAGELLAR BIOSYNTHETIC PROTEIN FLIR"/>
    <property type="match status" value="1"/>
</dbReference>
<dbReference type="Pfam" id="PF01311">
    <property type="entry name" value="Bac_export_1"/>
    <property type="match status" value="1"/>
</dbReference>
<feature type="transmembrane region" description="Helical" evidence="10">
    <location>
        <begin position="213"/>
        <end position="236"/>
    </location>
</feature>
<dbReference type="GO" id="GO:0006605">
    <property type="term" value="P:protein targeting"/>
    <property type="evidence" value="ECO:0007669"/>
    <property type="project" value="UniProtKB-UniRule"/>
</dbReference>
<keyword evidence="11" id="KW-0282">Flagellum</keyword>
<gene>
    <name evidence="11" type="ordered locus">Dde_0378</name>
</gene>
<dbReference type="EMBL" id="CP000112">
    <property type="protein sequence ID" value="ABB37179.1"/>
    <property type="molecule type" value="Genomic_DNA"/>
</dbReference>
<keyword evidence="7 10" id="KW-0472">Membrane</keyword>
<evidence type="ECO:0000256" key="6">
    <source>
        <dbReference type="ARBA" id="ARBA00022989"/>
    </source>
</evidence>
<dbReference type="KEGG" id="dde:Dde_0378"/>
<comment type="function">
    <text evidence="1 10">Role in flagellar biosynthesis.</text>
</comment>
<organism evidence="11 12">
    <name type="scientific">Oleidesulfovibrio alaskensis (strain ATCC BAA-1058 / DSM 17464 / G20)</name>
    <name type="common">Desulfovibrio alaskensis</name>
    <dbReference type="NCBI Taxonomy" id="207559"/>
    <lineage>
        <taxon>Bacteria</taxon>
        <taxon>Pseudomonadati</taxon>
        <taxon>Thermodesulfobacteriota</taxon>
        <taxon>Desulfovibrionia</taxon>
        <taxon>Desulfovibrionales</taxon>
        <taxon>Desulfovibrionaceae</taxon>
        <taxon>Oleidesulfovibrio</taxon>
    </lineage>
</organism>
<dbReference type="PANTHER" id="PTHR30065:SF1">
    <property type="entry name" value="SURFACE PRESENTATION OF ANTIGENS PROTEIN SPAR"/>
    <property type="match status" value="1"/>
</dbReference>
<dbReference type="HOGENOM" id="CLU_063626_2_3_7"/>
<comment type="subcellular location">
    <subcellularLocation>
        <location evidence="10">Cell membrane</location>
        <topology evidence="10">Multi-pass membrane protein</topology>
    </subcellularLocation>
    <subcellularLocation>
        <location evidence="10">Bacterial flagellum basal body</location>
    </subcellularLocation>
</comment>
<accession>Q316G7</accession>
<dbReference type="AlphaFoldDB" id="Q316G7"/>
<dbReference type="InterPro" id="IPR002010">
    <property type="entry name" value="T3SS_IM_R"/>
</dbReference>
<feature type="transmembrane region" description="Helical" evidence="10">
    <location>
        <begin position="179"/>
        <end position="201"/>
    </location>
</feature>
<dbReference type="eggNOG" id="COG1684">
    <property type="taxonomic scope" value="Bacteria"/>
</dbReference>
<evidence type="ECO:0000256" key="2">
    <source>
        <dbReference type="ARBA" id="ARBA00009772"/>
    </source>
</evidence>
<evidence type="ECO:0000256" key="4">
    <source>
        <dbReference type="ARBA" id="ARBA00022475"/>
    </source>
</evidence>
<sequence length="261" mass="28205">MDLFNFDEASFLSFLLTLMRISLVVFLLPVFGGNSAPRLVKGALCMVLTLALWPHLSFSGSLLPGHPFGIALMLAGEIIMGIMLGLLVRFFFAGIQTGGELLGFQMGFTMVSVADPLSGQSTSISSHFMYMVSLLIFLVLDGHLVMLKGLTDSFALVPPGQLVFRHASLHNMLTLAGGMFVMAVHIAAPVMAALFLVELALALMGRAAPQMNLLMIGFPLKIGVGFLFMGLLFTIMRHQVQDFILGLGPQMTNMLKLISPL</sequence>
<dbReference type="Proteomes" id="UP000002710">
    <property type="component" value="Chromosome"/>
</dbReference>
<keyword evidence="11" id="KW-0966">Cell projection</keyword>
<comment type="similarity">
    <text evidence="2 10">Belongs to the FliR/MopE/SpaR family.</text>
</comment>
<proteinExistence type="inferred from homology"/>
<feature type="transmembrane region" description="Helical" evidence="10">
    <location>
        <begin position="128"/>
        <end position="147"/>
    </location>
</feature>
<feature type="transmembrane region" description="Helical" evidence="10">
    <location>
        <begin position="12"/>
        <end position="32"/>
    </location>
</feature>
<evidence type="ECO:0000256" key="3">
    <source>
        <dbReference type="ARBA" id="ARBA00021717"/>
    </source>
</evidence>
<dbReference type="GO" id="GO:0009425">
    <property type="term" value="C:bacterial-type flagellum basal body"/>
    <property type="evidence" value="ECO:0007669"/>
    <property type="project" value="UniProtKB-SubCell"/>
</dbReference>
<feature type="transmembrane region" description="Helical" evidence="10">
    <location>
        <begin position="39"/>
        <end position="56"/>
    </location>
</feature>
<evidence type="ECO:0000256" key="8">
    <source>
        <dbReference type="ARBA" id="ARBA00023143"/>
    </source>
</evidence>
<evidence type="ECO:0000256" key="10">
    <source>
        <dbReference type="RuleBase" id="RU362071"/>
    </source>
</evidence>
<evidence type="ECO:0000256" key="1">
    <source>
        <dbReference type="ARBA" id="ARBA00002578"/>
    </source>
</evidence>
<dbReference type="PRINTS" id="PR00953">
    <property type="entry name" value="TYPE3IMRPROT"/>
</dbReference>
<keyword evidence="5 10" id="KW-0812">Transmembrane</keyword>
<dbReference type="NCBIfam" id="TIGR01400">
    <property type="entry name" value="fliR"/>
    <property type="match status" value="1"/>
</dbReference>
<evidence type="ECO:0000256" key="9">
    <source>
        <dbReference type="NCBIfam" id="TIGR01400"/>
    </source>
</evidence>
<feature type="transmembrane region" description="Helical" evidence="10">
    <location>
        <begin position="68"/>
        <end position="92"/>
    </location>
</feature>
<keyword evidence="11" id="KW-0969">Cilium</keyword>
<dbReference type="RefSeq" id="WP_011366515.1">
    <property type="nucleotide sequence ID" value="NC_007519.1"/>
</dbReference>
<dbReference type="STRING" id="207559.Dde_0378"/>
<protein>
    <recommendedName>
        <fullName evidence="3 9">Flagellar biosynthetic protein FliR</fullName>
    </recommendedName>
</protein>
<dbReference type="GO" id="GO:0005886">
    <property type="term" value="C:plasma membrane"/>
    <property type="evidence" value="ECO:0007669"/>
    <property type="project" value="UniProtKB-SubCell"/>
</dbReference>
<evidence type="ECO:0000313" key="11">
    <source>
        <dbReference type="EMBL" id="ABB37179.1"/>
    </source>
</evidence>
<keyword evidence="12" id="KW-1185">Reference proteome</keyword>
<evidence type="ECO:0000313" key="12">
    <source>
        <dbReference type="Proteomes" id="UP000002710"/>
    </source>
</evidence>
<keyword evidence="8 10" id="KW-0975">Bacterial flagellum</keyword>
<evidence type="ECO:0000256" key="7">
    <source>
        <dbReference type="ARBA" id="ARBA00023136"/>
    </source>
</evidence>
<dbReference type="GO" id="GO:0044780">
    <property type="term" value="P:bacterial-type flagellum assembly"/>
    <property type="evidence" value="ECO:0007669"/>
    <property type="project" value="UniProtKB-UniRule"/>
</dbReference>
<evidence type="ECO:0000256" key="5">
    <source>
        <dbReference type="ARBA" id="ARBA00022692"/>
    </source>
</evidence>
<keyword evidence="6 10" id="KW-1133">Transmembrane helix</keyword>
<reference evidence="11 12" key="1">
    <citation type="journal article" date="2011" name="J. Bacteriol.">
        <title>Complete genome sequence and updated annotation of Desulfovibrio alaskensis G20.</title>
        <authorList>
            <person name="Hauser L.J."/>
            <person name="Land M.L."/>
            <person name="Brown S.D."/>
            <person name="Larimer F."/>
            <person name="Keller K.L."/>
            <person name="Rapp-Giles B.J."/>
            <person name="Price M.N."/>
            <person name="Lin M."/>
            <person name="Bruce D.C."/>
            <person name="Detter J.C."/>
            <person name="Tapia R."/>
            <person name="Han C.S."/>
            <person name="Goodwin L.A."/>
            <person name="Cheng J.F."/>
            <person name="Pitluck S."/>
            <person name="Copeland A."/>
            <person name="Lucas S."/>
            <person name="Nolan M."/>
            <person name="Lapidus A.L."/>
            <person name="Palumbo A.V."/>
            <person name="Wall J.D."/>
        </authorList>
    </citation>
    <scope>NUCLEOTIDE SEQUENCE [LARGE SCALE GENOMIC DNA]</scope>
    <source>
        <strain evidence="12">ATCC BAA 1058 / DSM 17464 / G20</strain>
    </source>
</reference>
<keyword evidence="4 10" id="KW-1003">Cell membrane</keyword>